<organism evidence="2">
    <name type="scientific">Noccaea caerulescens</name>
    <name type="common">Alpine penny-cress</name>
    <name type="synonym">Thlaspi caerulescens</name>
    <dbReference type="NCBI Taxonomy" id="107243"/>
    <lineage>
        <taxon>Eukaryota</taxon>
        <taxon>Viridiplantae</taxon>
        <taxon>Streptophyta</taxon>
        <taxon>Embryophyta</taxon>
        <taxon>Tracheophyta</taxon>
        <taxon>Spermatophyta</taxon>
        <taxon>Magnoliopsida</taxon>
        <taxon>eudicotyledons</taxon>
        <taxon>Gunneridae</taxon>
        <taxon>Pentapetalae</taxon>
        <taxon>rosids</taxon>
        <taxon>malvids</taxon>
        <taxon>Brassicales</taxon>
        <taxon>Brassicaceae</taxon>
        <taxon>Coluteocarpeae</taxon>
        <taxon>Noccaea</taxon>
    </lineage>
</organism>
<gene>
    <name evidence="2" type="ORF">MP_TR5150_c1_g1_i1_g.14121</name>
</gene>
<name>A0A1J3JX88_NOCCA</name>
<dbReference type="InterPro" id="IPR000408">
    <property type="entry name" value="Reg_chr_condens"/>
</dbReference>
<feature type="repeat" description="RCC1" evidence="1">
    <location>
        <begin position="43"/>
        <end position="88"/>
    </location>
</feature>
<protein>
    <submittedName>
        <fullName evidence="2">Putative E3 ubiquitin-protein ligase HERC1</fullName>
    </submittedName>
</protein>
<sequence>MQRPFVCSVDLTLKMLQESINSILIICQVATEIYSTAFLSREGHVYTAGWNDYGQRGHGDTMKRQVPTVGELVKNIGPVVQISAGPYYVRGWIGLLFWRWS</sequence>
<dbReference type="Gene3D" id="2.130.10.30">
    <property type="entry name" value="Regulator of chromosome condensation 1/beta-lactamase-inhibitor protein II"/>
    <property type="match status" value="1"/>
</dbReference>
<dbReference type="AlphaFoldDB" id="A0A1J3JX88"/>
<accession>A0A1J3JX88</accession>
<dbReference type="EMBL" id="GEVM01008952">
    <property type="protein sequence ID" value="JAU96986.1"/>
    <property type="molecule type" value="Transcribed_RNA"/>
</dbReference>
<reference evidence="2" key="1">
    <citation type="submission" date="2016-07" db="EMBL/GenBank/DDBJ databases">
        <title>De novo transcriptome assembly of four accessions of the metal hyperaccumulator plant Noccaea caerulescens.</title>
        <authorList>
            <person name="Blande D."/>
            <person name="Halimaa P."/>
            <person name="Tervahauta A.I."/>
            <person name="Aarts M.G."/>
            <person name="Karenlampi S.O."/>
        </authorList>
    </citation>
    <scope>NUCLEOTIDE SEQUENCE</scope>
</reference>
<evidence type="ECO:0000256" key="1">
    <source>
        <dbReference type="PROSITE-ProRule" id="PRU00235"/>
    </source>
</evidence>
<dbReference type="PROSITE" id="PS50012">
    <property type="entry name" value="RCC1_3"/>
    <property type="match status" value="1"/>
</dbReference>
<dbReference type="Pfam" id="PF00415">
    <property type="entry name" value="RCC1"/>
    <property type="match status" value="1"/>
</dbReference>
<dbReference type="SUPFAM" id="SSF50985">
    <property type="entry name" value="RCC1/BLIP-II"/>
    <property type="match status" value="1"/>
</dbReference>
<dbReference type="InterPro" id="IPR009091">
    <property type="entry name" value="RCC1/BLIP-II"/>
</dbReference>
<evidence type="ECO:0000313" key="2">
    <source>
        <dbReference type="EMBL" id="JAU96986.1"/>
    </source>
</evidence>
<proteinExistence type="predicted"/>